<accession>A0A7C8YYC7</accession>
<reference evidence="1" key="2">
    <citation type="submission" date="2020-07" db="EMBL/GenBank/DDBJ databases">
        <authorList>
            <person name="Vera ALvarez R."/>
            <person name="Arias-Moreno D.M."/>
            <person name="Jimenez-Jacinto V."/>
            <person name="Jimenez-Bremont J.F."/>
            <person name="Swaminathan K."/>
            <person name="Moose S.P."/>
            <person name="Guerrero-Gonzalez M.L."/>
            <person name="Marino-Ramirez L."/>
            <person name="Landsman D."/>
            <person name="Rodriguez-Kessler M."/>
            <person name="Delgado-Sanchez P."/>
        </authorList>
    </citation>
    <scope>NUCLEOTIDE SEQUENCE</scope>
    <source>
        <tissue evidence="1">Cladode</tissue>
    </source>
</reference>
<proteinExistence type="predicted"/>
<evidence type="ECO:0000313" key="1">
    <source>
        <dbReference type="EMBL" id="MBA4629055.1"/>
    </source>
</evidence>
<name>A0A7C8YYC7_OPUST</name>
<dbReference type="EMBL" id="GISG01068123">
    <property type="protein sequence ID" value="MBA4629055.1"/>
    <property type="molecule type" value="Transcribed_RNA"/>
</dbReference>
<reference evidence="1" key="1">
    <citation type="journal article" date="2013" name="J. Plant Res.">
        <title>Effect of fungi and light on seed germination of three Opuntia species from semiarid lands of central Mexico.</title>
        <authorList>
            <person name="Delgado-Sanchez P."/>
            <person name="Jimenez-Bremont J.F."/>
            <person name="Guerrero-Gonzalez Mde L."/>
            <person name="Flores J."/>
        </authorList>
    </citation>
    <scope>NUCLEOTIDE SEQUENCE</scope>
    <source>
        <tissue evidence="1">Cladode</tissue>
    </source>
</reference>
<dbReference type="AlphaFoldDB" id="A0A7C8YYC7"/>
<protein>
    <submittedName>
        <fullName evidence="1">Uncharacterized protein</fullName>
    </submittedName>
</protein>
<organism evidence="1">
    <name type="scientific">Opuntia streptacantha</name>
    <name type="common">Prickly pear cactus</name>
    <name type="synonym">Opuntia cardona</name>
    <dbReference type="NCBI Taxonomy" id="393608"/>
    <lineage>
        <taxon>Eukaryota</taxon>
        <taxon>Viridiplantae</taxon>
        <taxon>Streptophyta</taxon>
        <taxon>Embryophyta</taxon>
        <taxon>Tracheophyta</taxon>
        <taxon>Spermatophyta</taxon>
        <taxon>Magnoliopsida</taxon>
        <taxon>eudicotyledons</taxon>
        <taxon>Gunneridae</taxon>
        <taxon>Pentapetalae</taxon>
        <taxon>Caryophyllales</taxon>
        <taxon>Cactineae</taxon>
        <taxon>Cactaceae</taxon>
        <taxon>Opuntioideae</taxon>
        <taxon>Opuntia</taxon>
    </lineage>
</organism>
<sequence length="112" mass="12477">MCAWLELNQSTNEINPNPFSLSFPLSSSASSVPLCFYLPLQLIFQSSIGQSRIQISSSSSFSIFLSELLVSVSAIERDPNAKSISAHEGWSNWWIYENAVPADYDKDKQKPS</sequence>